<organism evidence="2 3">
    <name type="scientific">Microbacterium paludicola</name>
    <dbReference type="NCBI Taxonomy" id="300019"/>
    <lineage>
        <taxon>Bacteria</taxon>
        <taxon>Bacillati</taxon>
        <taxon>Actinomycetota</taxon>
        <taxon>Actinomycetes</taxon>
        <taxon>Micrococcales</taxon>
        <taxon>Microbacteriaceae</taxon>
        <taxon>Microbacterium</taxon>
    </lineage>
</organism>
<feature type="compositionally biased region" description="Basic and acidic residues" evidence="1">
    <location>
        <begin position="20"/>
        <end position="42"/>
    </location>
</feature>
<name>A0ABU1I4W4_9MICO</name>
<sequence>MTKARRGERHGAQQLPRVETVADRRPRFEAARQPERLDTAGRCEHDGRTRLALPELLVVKQRAQRREHSVAIGVVDLDGGELSRHLVDALAQLELRVAPVRGNR</sequence>
<comment type="caution">
    <text evidence="2">The sequence shown here is derived from an EMBL/GenBank/DDBJ whole genome shotgun (WGS) entry which is preliminary data.</text>
</comment>
<dbReference type="RefSeq" id="WP_309667918.1">
    <property type="nucleotide sequence ID" value="NZ_JAVIZA010000001.1"/>
</dbReference>
<reference evidence="2 3" key="1">
    <citation type="submission" date="2023-08" db="EMBL/GenBank/DDBJ databases">
        <title>Functional and genomic diversity of the sorghum phyllosphere microbiome.</title>
        <authorList>
            <person name="Shade A."/>
        </authorList>
    </citation>
    <scope>NUCLEOTIDE SEQUENCE [LARGE SCALE GENOMIC DNA]</scope>
    <source>
        <strain evidence="2 3">SORGH_AS_0919</strain>
    </source>
</reference>
<keyword evidence="3" id="KW-1185">Reference proteome</keyword>
<evidence type="ECO:0000256" key="1">
    <source>
        <dbReference type="SAM" id="MobiDB-lite"/>
    </source>
</evidence>
<proteinExistence type="predicted"/>
<feature type="region of interest" description="Disordered" evidence="1">
    <location>
        <begin position="1"/>
        <end position="42"/>
    </location>
</feature>
<protein>
    <submittedName>
        <fullName evidence="2">Uncharacterized protein</fullName>
    </submittedName>
</protein>
<evidence type="ECO:0000313" key="3">
    <source>
        <dbReference type="Proteomes" id="UP001260188"/>
    </source>
</evidence>
<evidence type="ECO:0000313" key="2">
    <source>
        <dbReference type="EMBL" id="MDR6168924.1"/>
    </source>
</evidence>
<dbReference type="EMBL" id="JAVIZA010000001">
    <property type="protein sequence ID" value="MDR6168924.1"/>
    <property type="molecule type" value="Genomic_DNA"/>
</dbReference>
<gene>
    <name evidence="2" type="ORF">QE367_003128</name>
</gene>
<accession>A0ABU1I4W4</accession>
<dbReference type="Proteomes" id="UP001260188">
    <property type="component" value="Unassembled WGS sequence"/>
</dbReference>